<evidence type="ECO:0000313" key="3">
    <source>
        <dbReference type="EMBL" id="KAL3643781.1"/>
    </source>
</evidence>
<dbReference type="InterPro" id="IPR015943">
    <property type="entry name" value="WD40/YVTN_repeat-like_dom_sf"/>
</dbReference>
<keyword evidence="1" id="KW-0853">WD repeat</keyword>
<dbReference type="GO" id="GO:0003743">
    <property type="term" value="F:translation initiation factor activity"/>
    <property type="evidence" value="ECO:0007669"/>
    <property type="project" value="UniProtKB-KW"/>
</dbReference>
<reference evidence="4" key="1">
    <citation type="journal article" date="2024" name="IScience">
        <title>Strigolactones Initiate the Formation of Haustorium-like Structures in Castilleja.</title>
        <authorList>
            <person name="Buerger M."/>
            <person name="Peterson D."/>
            <person name="Chory J."/>
        </authorList>
    </citation>
    <scope>NUCLEOTIDE SEQUENCE [LARGE SCALE GENOMIC DNA]</scope>
</reference>
<proteinExistence type="predicted"/>
<dbReference type="Proteomes" id="UP001632038">
    <property type="component" value="Unassembled WGS sequence"/>
</dbReference>
<keyword evidence="3" id="KW-0396">Initiation factor</keyword>
<dbReference type="Gene3D" id="2.130.10.10">
    <property type="entry name" value="YVTN repeat-like/Quinoprotein amine dehydrogenase"/>
    <property type="match status" value="1"/>
</dbReference>
<evidence type="ECO:0000256" key="2">
    <source>
        <dbReference type="ARBA" id="ARBA00022737"/>
    </source>
</evidence>
<keyword evidence="4" id="KW-1185">Reference proteome</keyword>
<gene>
    <name evidence="3" type="primary">TRIP-1_1</name>
    <name evidence="3" type="ORF">CASFOL_014596</name>
</gene>
<accession>A0ABD3DSF0</accession>
<dbReference type="PANTHER" id="PTHR19877:SF1">
    <property type="entry name" value="EUKARYOTIC TRANSLATION INITIATION FACTOR 3 SUBUNIT I"/>
    <property type="match status" value="1"/>
</dbReference>
<dbReference type="EMBL" id="JAVIJP010000016">
    <property type="protein sequence ID" value="KAL3643781.1"/>
    <property type="molecule type" value="Genomic_DNA"/>
</dbReference>
<name>A0ABD3DSF0_9LAMI</name>
<protein>
    <submittedName>
        <fullName evidence="3">Eukaryotic translation initiation factor 3 subunit I</fullName>
    </submittedName>
</protein>
<keyword evidence="2" id="KW-0677">Repeat</keyword>
<dbReference type="AlphaFoldDB" id="A0ABD3DSF0"/>
<keyword evidence="3" id="KW-0648">Protein biosynthesis</keyword>
<evidence type="ECO:0000256" key="1">
    <source>
        <dbReference type="ARBA" id="ARBA00022574"/>
    </source>
</evidence>
<organism evidence="3 4">
    <name type="scientific">Castilleja foliolosa</name>
    <dbReference type="NCBI Taxonomy" id="1961234"/>
    <lineage>
        <taxon>Eukaryota</taxon>
        <taxon>Viridiplantae</taxon>
        <taxon>Streptophyta</taxon>
        <taxon>Embryophyta</taxon>
        <taxon>Tracheophyta</taxon>
        <taxon>Spermatophyta</taxon>
        <taxon>Magnoliopsida</taxon>
        <taxon>eudicotyledons</taxon>
        <taxon>Gunneridae</taxon>
        <taxon>Pentapetalae</taxon>
        <taxon>asterids</taxon>
        <taxon>lamiids</taxon>
        <taxon>Lamiales</taxon>
        <taxon>Orobanchaceae</taxon>
        <taxon>Pedicularideae</taxon>
        <taxon>Castillejinae</taxon>
        <taxon>Castilleja</taxon>
    </lineage>
</organism>
<evidence type="ECO:0000313" key="4">
    <source>
        <dbReference type="Proteomes" id="UP001632038"/>
    </source>
</evidence>
<sequence length="199" mass="22098">MARIREIDGGTELKERRRLFGNSAHDESSGLKAALQAKQLQRLRTWPTVVRRLSDGRRCEADGDGCSQDCFKASWDFHKSVHLKANLSSPAPENHGEQNSGSPNDGWLYCLKKGQPRTSNIPHFDWTRTLKLIKTYERLVNAVAMSPLLDRVVLGGGQDASSVTSTYNPGTKFQAKFYDKILTEEIGGVKGHFGPINAL</sequence>
<dbReference type="PANTHER" id="PTHR19877">
    <property type="entry name" value="EUKARYOTIC TRANSLATION INITIATION FACTOR 3 SUBUNIT I"/>
    <property type="match status" value="1"/>
</dbReference>
<comment type="caution">
    <text evidence="3">The sequence shown here is derived from an EMBL/GenBank/DDBJ whole genome shotgun (WGS) entry which is preliminary data.</text>
</comment>